<dbReference type="EMBL" id="LVVK01000007">
    <property type="protein sequence ID" value="OPB44013.1"/>
    <property type="molecule type" value="Genomic_DNA"/>
</dbReference>
<evidence type="ECO:0000313" key="5">
    <source>
        <dbReference type="Proteomes" id="UP000191004"/>
    </source>
</evidence>
<accession>A0A1T3CSG6</accession>
<dbReference type="SUPFAM" id="SSF51735">
    <property type="entry name" value="NAD(P)-binding Rossmann-fold domains"/>
    <property type="match status" value="1"/>
</dbReference>
<dbReference type="AlphaFoldDB" id="A0A1T3CSG6"/>
<dbReference type="Gene3D" id="3.40.50.720">
    <property type="entry name" value="NAD(P)-binding Rossmann-like Domain"/>
    <property type="match status" value="1"/>
</dbReference>
<feature type="domain" description="NmrA-like" evidence="3">
    <location>
        <begin position="4"/>
        <end position="254"/>
    </location>
</feature>
<keyword evidence="5" id="KW-1185">Reference proteome</keyword>
<keyword evidence="2" id="KW-0521">NADP</keyword>
<reference evidence="4 5" key="1">
    <citation type="submission" date="2016-04" db="EMBL/GenBank/DDBJ databases">
        <title>Multiple horizontal gene transfer events from other fungi enriched the ability of the initially mycotrophic fungus Trichoderma (Ascomycota) to feed on dead plant biomass.</title>
        <authorList>
            <person name="Atanasova L."/>
            <person name="Chenthamara K."/>
            <person name="Zhang J."/>
            <person name="Grujic M."/>
            <person name="Henrissat B."/>
            <person name="Kuo A."/>
            <person name="Aertz A."/>
            <person name="Salamov A."/>
            <person name="Lipzen A."/>
            <person name="Labutti K."/>
            <person name="Barry K."/>
            <person name="Miao Y."/>
            <person name="Rahimi M.J."/>
            <person name="Shen Q."/>
            <person name="Grigoriev I.V."/>
            <person name="Kubicek C.P."/>
            <person name="Druzhinina I.S."/>
        </authorList>
    </citation>
    <scope>NUCLEOTIDE SEQUENCE [LARGE SCALE GENOMIC DNA]</scope>
    <source>
        <strain evidence="4 5">NJAU 4742</strain>
    </source>
</reference>
<comment type="caution">
    <text evidence="4">The sequence shown here is derived from an EMBL/GenBank/DDBJ whole genome shotgun (WGS) entry which is preliminary data.</text>
</comment>
<organism evidence="4 5">
    <name type="scientific">Trichoderma guizhouense</name>
    <dbReference type="NCBI Taxonomy" id="1491466"/>
    <lineage>
        <taxon>Eukaryota</taxon>
        <taxon>Fungi</taxon>
        <taxon>Dikarya</taxon>
        <taxon>Ascomycota</taxon>
        <taxon>Pezizomycotina</taxon>
        <taxon>Sordariomycetes</taxon>
        <taxon>Hypocreomycetidae</taxon>
        <taxon>Hypocreales</taxon>
        <taxon>Hypocreaceae</taxon>
        <taxon>Trichoderma</taxon>
    </lineage>
</organism>
<evidence type="ECO:0000313" key="4">
    <source>
        <dbReference type="EMBL" id="OPB44013.1"/>
    </source>
</evidence>
<evidence type="ECO:0000259" key="3">
    <source>
        <dbReference type="Pfam" id="PF05368"/>
    </source>
</evidence>
<comment type="similarity">
    <text evidence="1">Belongs to the NmrA-type oxidoreductase family.</text>
</comment>
<dbReference type="Gene3D" id="3.90.25.10">
    <property type="entry name" value="UDP-galactose 4-epimerase, domain 1"/>
    <property type="match status" value="1"/>
</dbReference>
<dbReference type="InterPro" id="IPR036291">
    <property type="entry name" value="NAD(P)-bd_dom_sf"/>
</dbReference>
<gene>
    <name evidence="4" type="ORF">A0O28_0023310</name>
</gene>
<dbReference type="InterPro" id="IPR008030">
    <property type="entry name" value="NmrA-like"/>
</dbReference>
<dbReference type="OrthoDB" id="9997102at2759"/>
<dbReference type="PANTHER" id="PTHR42748">
    <property type="entry name" value="NITROGEN METABOLITE REPRESSION PROTEIN NMRA FAMILY MEMBER"/>
    <property type="match status" value="1"/>
</dbReference>
<protein>
    <recommendedName>
        <fullName evidence="3">NmrA-like domain-containing protein</fullName>
    </recommendedName>
</protein>
<dbReference type="Pfam" id="PF05368">
    <property type="entry name" value="NmrA"/>
    <property type="match status" value="1"/>
</dbReference>
<name>A0A1T3CSG6_9HYPO</name>
<proteinExistence type="inferred from homology"/>
<sequence>MPRRNIIVTGATGRQGRAFIHALLNSPTATDPTDTTYHVWAVTRNTTSPATASLLEAEKAHANDITVIQGDLNNGARSKEIFSEIAAQGGIFGAFIVLAYPGLGNKSDEEERQGKMLADLALEFKLDAFVYSSTIPPGPDLGDAFDASHRSKREIELYCKSLGERGLNWTIVRPGFFMENFDGFMGSLAVAILSQGLRKETDIALVASDDIGKVAAGIFQNHGRFTHKTVSITGGSLSMSEIKSAYKDVSGKQMPSVPSIFAWLILKLSSGAQHVAKEIERNYDVRVSGGYPTFDEEVELAKSLCELQTYRSFLLKRKESSS</sequence>
<dbReference type="InterPro" id="IPR051164">
    <property type="entry name" value="NmrA-like_oxidored"/>
</dbReference>
<dbReference type="GO" id="GO:0005634">
    <property type="term" value="C:nucleus"/>
    <property type="evidence" value="ECO:0007669"/>
    <property type="project" value="TreeGrafter"/>
</dbReference>
<evidence type="ECO:0000256" key="1">
    <source>
        <dbReference type="ARBA" id="ARBA00006328"/>
    </source>
</evidence>
<dbReference type="PANTHER" id="PTHR42748:SF7">
    <property type="entry name" value="NMRA LIKE REDOX SENSOR 1-RELATED"/>
    <property type="match status" value="1"/>
</dbReference>
<evidence type="ECO:0000256" key="2">
    <source>
        <dbReference type="ARBA" id="ARBA00022857"/>
    </source>
</evidence>
<dbReference type="Proteomes" id="UP000191004">
    <property type="component" value="Unassembled WGS sequence"/>
</dbReference>